<dbReference type="EMBL" id="ADFP01000011">
    <property type="protein sequence ID" value="EFB91895.1"/>
    <property type="molecule type" value="Genomic_DNA"/>
</dbReference>
<accession>A0ABP2HX90</accession>
<proteinExistence type="predicted"/>
<reference evidence="2 3" key="1">
    <citation type="submission" date="2009-12" db="EMBL/GenBank/DDBJ databases">
        <authorList>
            <person name="Shrivastava S."/>
            <person name="Madupu R."/>
            <person name="Durkin A.S."/>
            <person name="Torralba M."/>
            <person name="Methe B."/>
            <person name="Sutton G.G."/>
            <person name="Strausberg R.L."/>
            <person name="Nelson K.E."/>
        </authorList>
    </citation>
    <scope>NUCLEOTIDE SEQUENCE [LARGE SCALE GENOMIC DNA]</scope>
    <source>
        <strain evidence="2 3">W5455</strain>
    </source>
</reference>
<keyword evidence="3" id="KW-1185">Reference proteome</keyword>
<gene>
    <name evidence="2" type="ORF">HMPREF7215_1370</name>
</gene>
<evidence type="ECO:0000313" key="2">
    <source>
        <dbReference type="EMBL" id="EFB91895.1"/>
    </source>
</evidence>
<evidence type="ECO:0000256" key="1">
    <source>
        <dbReference type="SAM" id="MobiDB-lite"/>
    </source>
</evidence>
<feature type="region of interest" description="Disordered" evidence="1">
    <location>
        <begin position="1"/>
        <end position="48"/>
    </location>
</feature>
<feature type="compositionally biased region" description="Basic residues" evidence="1">
    <location>
        <begin position="22"/>
        <end position="38"/>
    </location>
</feature>
<dbReference type="Proteomes" id="UP000006462">
    <property type="component" value="Unassembled WGS sequence"/>
</dbReference>
<protein>
    <submittedName>
        <fullName evidence="2">Uncharacterized protein</fullName>
    </submittedName>
</protein>
<evidence type="ECO:0000313" key="3">
    <source>
        <dbReference type="Proteomes" id="UP000006462"/>
    </source>
</evidence>
<sequence length="48" mass="5538">MVNQILPDAENLPVPPPAEKNQRRKRACAAKSRPRKIRSLFPRFRPVS</sequence>
<comment type="caution">
    <text evidence="2">The sequence shown here is derived from an EMBL/GenBank/DDBJ whole genome shotgun (WGS) entry which is preliminary data.</text>
</comment>
<name>A0ABP2HX90_9BACT</name>
<organism evidence="2 3">
    <name type="scientific">Pyramidobacter piscolens W5455</name>
    <dbReference type="NCBI Taxonomy" id="352165"/>
    <lineage>
        <taxon>Bacteria</taxon>
        <taxon>Thermotogati</taxon>
        <taxon>Synergistota</taxon>
        <taxon>Synergistia</taxon>
        <taxon>Synergistales</taxon>
        <taxon>Dethiosulfovibrionaceae</taxon>
        <taxon>Pyramidobacter</taxon>
    </lineage>
</organism>